<dbReference type="Pfam" id="PF03450">
    <property type="entry name" value="CO_deh_flav_C"/>
    <property type="match status" value="1"/>
</dbReference>
<dbReference type="InterPro" id="IPR036683">
    <property type="entry name" value="CO_DH_flav_C_dom_sf"/>
</dbReference>
<dbReference type="RefSeq" id="WP_119949890.1">
    <property type="nucleotide sequence ID" value="NZ_QZEZ01000002.1"/>
</dbReference>
<dbReference type="InterPro" id="IPR036318">
    <property type="entry name" value="FAD-bd_PCMH-like_sf"/>
</dbReference>
<dbReference type="InterPro" id="IPR016166">
    <property type="entry name" value="FAD-bd_PCMH"/>
</dbReference>
<evidence type="ECO:0000313" key="6">
    <source>
        <dbReference type="Proteomes" id="UP000265614"/>
    </source>
</evidence>
<organism evidence="5 6">
    <name type="scientific">Vallicoccus soli</name>
    <dbReference type="NCBI Taxonomy" id="2339232"/>
    <lineage>
        <taxon>Bacteria</taxon>
        <taxon>Bacillati</taxon>
        <taxon>Actinomycetota</taxon>
        <taxon>Actinomycetes</taxon>
        <taxon>Motilibacterales</taxon>
        <taxon>Vallicoccaceae</taxon>
        <taxon>Vallicoccus</taxon>
    </lineage>
</organism>
<proteinExistence type="predicted"/>
<dbReference type="InterPro" id="IPR016167">
    <property type="entry name" value="FAD-bd_PCMH_sub1"/>
</dbReference>
<keyword evidence="6" id="KW-1185">Reference proteome</keyword>
<dbReference type="InterPro" id="IPR002346">
    <property type="entry name" value="Mopterin_DH_FAD-bd"/>
</dbReference>
<dbReference type="SUPFAM" id="SSF55447">
    <property type="entry name" value="CO dehydrogenase flavoprotein C-terminal domain-like"/>
    <property type="match status" value="1"/>
</dbReference>
<evidence type="ECO:0000256" key="2">
    <source>
        <dbReference type="ARBA" id="ARBA00022827"/>
    </source>
</evidence>
<name>A0A3A3Z394_9ACTN</name>
<dbReference type="InterPro" id="IPR016169">
    <property type="entry name" value="FAD-bd_PCMH_sub2"/>
</dbReference>
<dbReference type="InterPro" id="IPR005107">
    <property type="entry name" value="CO_DH_flav_C"/>
</dbReference>
<accession>A0A3A3Z394</accession>
<feature type="domain" description="FAD-binding PCMH-type" evidence="4">
    <location>
        <begin position="1"/>
        <end position="177"/>
    </location>
</feature>
<keyword evidence="3" id="KW-0560">Oxidoreductase</keyword>
<reference evidence="5 6" key="1">
    <citation type="submission" date="2018-09" db="EMBL/GenBank/DDBJ databases">
        <title>YIM 75000 draft genome.</title>
        <authorList>
            <person name="Tang S."/>
            <person name="Feng Y."/>
        </authorList>
    </citation>
    <scope>NUCLEOTIDE SEQUENCE [LARGE SCALE GENOMIC DNA]</scope>
    <source>
        <strain evidence="5 6">YIM 75000</strain>
    </source>
</reference>
<evidence type="ECO:0000313" key="5">
    <source>
        <dbReference type="EMBL" id="RJK97174.1"/>
    </source>
</evidence>
<dbReference type="Gene3D" id="3.30.390.50">
    <property type="entry name" value="CO dehydrogenase flavoprotein, C-terminal domain"/>
    <property type="match status" value="1"/>
</dbReference>
<dbReference type="Proteomes" id="UP000265614">
    <property type="component" value="Unassembled WGS sequence"/>
</dbReference>
<keyword evidence="1" id="KW-0285">Flavoprotein</keyword>
<comment type="caution">
    <text evidence="5">The sequence shown here is derived from an EMBL/GenBank/DDBJ whole genome shotgun (WGS) entry which is preliminary data.</text>
</comment>
<dbReference type="InterPro" id="IPR051312">
    <property type="entry name" value="Diverse_Substr_Oxidored"/>
</dbReference>
<dbReference type="GO" id="GO:0016491">
    <property type="term" value="F:oxidoreductase activity"/>
    <property type="evidence" value="ECO:0007669"/>
    <property type="project" value="UniProtKB-KW"/>
</dbReference>
<dbReference type="PANTHER" id="PTHR42659:SF2">
    <property type="entry name" value="XANTHINE DEHYDROGENASE SUBUNIT C-RELATED"/>
    <property type="match status" value="1"/>
</dbReference>
<dbReference type="SUPFAM" id="SSF56176">
    <property type="entry name" value="FAD-binding/transporter-associated domain-like"/>
    <property type="match status" value="1"/>
</dbReference>
<evidence type="ECO:0000256" key="1">
    <source>
        <dbReference type="ARBA" id="ARBA00022630"/>
    </source>
</evidence>
<dbReference type="AlphaFoldDB" id="A0A3A3Z394"/>
<gene>
    <name evidence="5" type="ORF">D5H78_05450</name>
</gene>
<dbReference type="GO" id="GO:0071949">
    <property type="term" value="F:FAD binding"/>
    <property type="evidence" value="ECO:0007669"/>
    <property type="project" value="InterPro"/>
</dbReference>
<protein>
    <submittedName>
        <fullName evidence="5">Xanthine dehydrogenase family protein subunit M</fullName>
    </submittedName>
</protein>
<dbReference type="EMBL" id="QZEZ01000002">
    <property type="protein sequence ID" value="RJK97174.1"/>
    <property type="molecule type" value="Genomic_DNA"/>
</dbReference>
<dbReference type="Gene3D" id="3.30.43.10">
    <property type="entry name" value="Uridine Diphospho-n-acetylenolpyruvylglucosamine Reductase, domain 2"/>
    <property type="match status" value="1"/>
</dbReference>
<sequence>MKPSPFTYHRPETLEEALATLADVGGDGKVLAGGQSLLPLLSMRLAAPAHLVDIGRLRGLAHVTRDDGGVRVGALARHAEVERDAGAAAAQPLLRRALRLVAHPTIRNRGTTVGSIAHADPSGEMTAVLALLRGSVVLASASGRREVAAADFFVGPLESALRPGELALEARFPAAPARSGSAFVELARRHGDYAVCGVGAVVVLDERGAVASARTSYVSMGPVPEVLDLTADAPPSGADLADSAAWRAAGARTAALLEPDADIHATADYRRHLGRVLTARALAEAAGRARAAARAPEPEEALRA</sequence>
<keyword evidence="2" id="KW-0274">FAD</keyword>
<dbReference type="SMART" id="SM01092">
    <property type="entry name" value="CO_deh_flav_C"/>
    <property type="match status" value="1"/>
</dbReference>
<evidence type="ECO:0000259" key="4">
    <source>
        <dbReference type="PROSITE" id="PS51387"/>
    </source>
</evidence>
<dbReference type="PROSITE" id="PS51387">
    <property type="entry name" value="FAD_PCMH"/>
    <property type="match status" value="1"/>
</dbReference>
<dbReference type="Pfam" id="PF00941">
    <property type="entry name" value="FAD_binding_5"/>
    <property type="match status" value="1"/>
</dbReference>
<dbReference type="Gene3D" id="3.30.465.10">
    <property type="match status" value="1"/>
</dbReference>
<evidence type="ECO:0000256" key="3">
    <source>
        <dbReference type="ARBA" id="ARBA00023002"/>
    </source>
</evidence>
<dbReference type="OrthoDB" id="9793944at2"/>
<dbReference type="PANTHER" id="PTHR42659">
    <property type="entry name" value="XANTHINE DEHYDROGENASE SUBUNIT C-RELATED"/>
    <property type="match status" value="1"/>
</dbReference>